<reference evidence="2" key="2">
    <citation type="submission" date="2008-12" db="EMBL/GenBank/DDBJ databases">
        <title>Improved gene annotation of the rice (Oryza sativa) genomes.</title>
        <authorList>
            <person name="Wang J."/>
            <person name="Li R."/>
            <person name="Fan W."/>
            <person name="Huang Q."/>
            <person name="Zhang J."/>
            <person name="Zhou Y."/>
            <person name="Hu Y."/>
            <person name="Zi S."/>
            <person name="Li J."/>
            <person name="Ni P."/>
            <person name="Zheng H."/>
            <person name="Zhang Y."/>
            <person name="Zhao M."/>
            <person name="Hao Q."/>
            <person name="McDermott J."/>
            <person name="Samudrala R."/>
            <person name="Kristiansen K."/>
            <person name="Wong G.K.-S."/>
        </authorList>
    </citation>
    <scope>NUCLEOTIDE SEQUENCE</scope>
</reference>
<proteinExistence type="predicted"/>
<accession>B9FGQ7</accession>
<feature type="compositionally biased region" description="Basic and acidic residues" evidence="1">
    <location>
        <begin position="94"/>
        <end position="118"/>
    </location>
</feature>
<feature type="region of interest" description="Disordered" evidence="1">
    <location>
        <begin position="94"/>
        <end position="146"/>
    </location>
</feature>
<feature type="compositionally biased region" description="Gly residues" evidence="1">
    <location>
        <begin position="128"/>
        <end position="146"/>
    </location>
</feature>
<dbReference type="EMBL" id="CM000142">
    <property type="protein sequence ID" value="EEE63283.1"/>
    <property type="molecule type" value="Genomic_DNA"/>
</dbReference>
<name>B9FGQ7_ORYSJ</name>
<evidence type="ECO:0000313" key="2">
    <source>
        <dbReference type="EMBL" id="EEE63283.1"/>
    </source>
</evidence>
<dbReference type="Proteomes" id="UP000007752">
    <property type="component" value="Chromosome 5"/>
</dbReference>
<gene>
    <name evidence="2" type="ORF">OsJ_18093</name>
</gene>
<evidence type="ECO:0000256" key="1">
    <source>
        <dbReference type="SAM" id="MobiDB-lite"/>
    </source>
</evidence>
<sequence length="146" mass="15442">MHQAQLEEIQAREETLDSVMRETEEERQAALITSSALDEVLGNIRLQYEAYAEVLAKRVEDARGVLDAAAAQVRRASKVDASLRARSVALEAERKALDERTPLRAGVRGHDSPADRGPRSQPTRTGGVRSGTGAAGPGAGGAGPSA</sequence>
<reference evidence="2" key="1">
    <citation type="journal article" date="2005" name="PLoS Biol.">
        <title>The genomes of Oryza sativa: a history of duplications.</title>
        <authorList>
            <person name="Yu J."/>
            <person name="Wang J."/>
            <person name="Lin W."/>
            <person name="Li S."/>
            <person name="Li H."/>
            <person name="Zhou J."/>
            <person name="Ni P."/>
            <person name="Dong W."/>
            <person name="Hu S."/>
            <person name="Zeng C."/>
            <person name="Zhang J."/>
            <person name="Zhang Y."/>
            <person name="Li R."/>
            <person name="Xu Z."/>
            <person name="Li S."/>
            <person name="Li X."/>
            <person name="Zheng H."/>
            <person name="Cong L."/>
            <person name="Lin L."/>
            <person name="Yin J."/>
            <person name="Geng J."/>
            <person name="Li G."/>
            <person name="Shi J."/>
            <person name="Liu J."/>
            <person name="Lv H."/>
            <person name="Li J."/>
            <person name="Wang J."/>
            <person name="Deng Y."/>
            <person name="Ran L."/>
            <person name="Shi X."/>
            <person name="Wang X."/>
            <person name="Wu Q."/>
            <person name="Li C."/>
            <person name="Ren X."/>
            <person name="Wang J."/>
            <person name="Wang X."/>
            <person name="Li D."/>
            <person name="Liu D."/>
            <person name="Zhang X."/>
            <person name="Ji Z."/>
            <person name="Zhao W."/>
            <person name="Sun Y."/>
            <person name="Zhang Z."/>
            <person name="Bao J."/>
            <person name="Han Y."/>
            <person name="Dong L."/>
            <person name="Ji J."/>
            <person name="Chen P."/>
            <person name="Wu S."/>
            <person name="Liu J."/>
            <person name="Xiao Y."/>
            <person name="Bu D."/>
            <person name="Tan J."/>
            <person name="Yang L."/>
            <person name="Ye C."/>
            <person name="Zhang J."/>
            <person name="Xu J."/>
            <person name="Zhou Y."/>
            <person name="Yu Y."/>
            <person name="Zhang B."/>
            <person name="Zhuang S."/>
            <person name="Wei H."/>
            <person name="Liu B."/>
            <person name="Lei M."/>
            <person name="Yu H."/>
            <person name="Li Y."/>
            <person name="Xu H."/>
            <person name="Wei S."/>
            <person name="He X."/>
            <person name="Fang L."/>
            <person name="Zhang Z."/>
            <person name="Zhang Y."/>
            <person name="Huang X."/>
            <person name="Su Z."/>
            <person name="Tong W."/>
            <person name="Li J."/>
            <person name="Tong Z."/>
            <person name="Li S."/>
            <person name="Ye J."/>
            <person name="Wang L."/>
            <person name="Fang L."/>
            <person name="Lei T."/>
            <person name="Chen C."/>
            <person name="Chen H."/>
            <person name="Xu Z."/>
            <person name="Li H."/>
            <person name="Huang H."/>
            <person name="Zhang F."/>
            <person name="Xu H."/>
            <person name="Li N."/>
            <person name="Zhao C."/>
            <person name="Li S."/>
            <person name="Dong L."/>
            <person name="Huang Y."/>
            <person name="Li L."/>
            <person name="Xi Y."/>
            <person name="Qi Q."/>
            <person name="Li W."/>
            <person name="Zhang B."/>
            <person name="Hu W."/>
            <person name="Zhang Y."/>
            <person name="Tian X."/>
            <person name="Jiao Y."/>
            <person name="Liang X."/>
            <person name="Jin J."/>
            <person name="Gao L."/>
            <person name="Zheng W."/>
            <person name="Hao B."/>
            <person name="Liu S."/>
            <person name="Wang W."/>
            <person name="Yuan L."/>
            <person name="Cao M."/>
            <person name="McDermott J."/>
            <person name="Samudrala R."/>
            <person name="Wang J."/>
            <person name="Wong G.K."/>
            <person name="Yang H."/>
        </authorList>
    </citation>
    <scope>NUCLEOTIDE SEQUENCE [LARGE SCALE GENOMIC DNA]</scope>
</reference>
<organism evidence="2">
    <name type="scientific">Oryza sativa subsp. japonica</name>
    <name type="common">Rice</name>
    <dbReference type="NCBI Taxonomy" id="39947"/>
    <lineage>
        <taxon>Eukaryota</taxon>
        <taxon>Viridiplantae</taxon>
        <taxon>Streptophyta</taxon>
        <taxon>Embryophyta</taxon>
        <taxon>Tracheophyta</taxon>
        <taxon>Spermatophyta</taxon>
        <taxon>Magnoliopsida</taxon>
        <taxon>Liliopsida</taxon>
        <taxon>Poales</taxon>
        <taxon>Poaceae</taxon>
        <taxon>BOP clade</taxon>
        <taxon>Oryzoideae</taxon>
        <taxon>Oryzeae</taxon>
        <taxon>Oryzinae</taxon>
        <taxon>Oryza</taxon>
        <taxon>Oryza sativa</taxon>
    </lineage>
</organism>
<protein>
    <submittedName>
        <fullName evidence="2">Uncharacterized protein</fullName>
    </submittedName>
</protein>
<dbReference type="AlphaFoldDB" id="B9FGQ7"/>